<dbReference type="PANTHER" id="PTHR37489:SF1">
    <property type="entry name" value="DUF3500 DOMAIN-CONTAINING PROTEIN"/>
    <property type="match status" value="1"/>
</dbReference>
<dbReference type="PANTHER" id="PTHR37489">
    <property type="entry name" value="DUF3500 DOMAIN-CONTAINING PROTEIN"/>
    <property type="match status" value="1"/>
</dbReference>
<protein>
    <submittedName>
        <fullName evidence="1">Uncharacterized protein</fullName>
    </submittedName>
</protein>
<evidence type="ECO:0000313" key="1">
    <source>
        <dbReference type="EMBL" id="WPH03793.1"/>
    </source>
</evidence>
<proteinExistence type="predicted"/>
<reference evidence="1 2" key="1">
    <citation type="submission" date="2023-11" db="EMBL/GenBank/DDBJ databases">
        <title>An acidophilic fungus is an integral part of prey digestion in a carnivorous sundew plant.</title>
        <authorList>
            <person name="Tsai I.J."/>
        </authorList>
    </citation>
    <scope>NUCLEOTIDE SEQUENCE [LARGE SCALE GENOMIC DNA]</scope>
    <source>
        <strain evidence="1">169a</strain>
    </source>
</reference>
<gene>
    <name evidence="1" type="ORF">R9X50_00667600</name>
</gene>
<sequence>MANSLSDHVKIVEESNSFRDYLLPLDTPRLHPSDRDARTHAKMVFGDPKVFLTPVARQWEKNYQQPYKGFTTNGEVIPNLWKYNAKANGPTEAMATAAKALLEAATEDESKAFRYPVDAREWRSWSNPEVIVVDCGLRMDEMSKPLRSAVHGLLKASLSAEGYTKVHTAMLMNDFLGDLTKLKNVMNADSYHFCLFGEPSDSKPWGFNIFGHHLCLNVFTLAGEVVVGPFFVGAEPNIIDEGPHKGLEVLNREETAGLAFMKSLSSEQQAKATLKGDINDIDGSTMECGRWNPADLRGLGGAHQDNRIVPYEGLSAKDMTPSQRKALVDLIGVFNEILPDGPRELFLQRVEAHLDDTYFSWIGPVNDTTPFYFRVHGPIVMNEFDHHNGVWLANALPKKYHIHTIQRLPNRGDYGRALYDEWESKQ</sequence>
<organism evidence="1 2">
    <name type="scientific">Acrodontium crateriforme</name>
    <dbReference type="NCBI Taxonomy" id="150365"/>
    <lineage>
        <taxon>Eukaryota</taxon>
        <taxon>Fungi</taxon>
        <taxon>Dikarya</taxon>
        <taxon>Ascomycota</taxon>
        <taxon>Pezizomycotina</taxon>
        <taxon>Dothideomycetes</taxon>
        <taxon>Dothideomycetidae</taxon>
        <taxon>Mycosphaerellales</taxon>
        <taxon>Teratosphaeriaceae</taxon>
        <taxon>Acrodontium</taxon>
    </lineage>
</organism>
<evidence type="ECO:0000313" key="2">
    <source>
        <dbReference type="Proteomes" id="UP001303373"/>
    </source>
</evidence>
<accession>A0AAQ3RDQ9</accession>
<name>A0AAQ3RDQ9_9PEZI</name>
<dbReference type="EMBL" id="CP138590">
    <property type="protein sequence ID" value="WPH03793.1"/>
    <property type="molecule type" value="Genomic_DNA"/>
</dbReference>
<dbReference type="InterPro" id="IPR021889">
    <property type="entry name" value="DUF3500"/>
</dbReference>
<keyword evidence="2" id="KW-1185">Reference proteome</keyword>
<dbReference type="Pfam" id="PF12006">
    <property type="entry name" value="DUF3500"/>
    <property type="match status" value="1"/>
</dbReference>
<dbReference type="AlphaFoldDB" id="A0AAQ3RDQ9"/>
<dbReference type="Proteomes" id="UP001303373">
    <property type="component" value="Chromosome 11"/>
</dbReference>